<proteinExistence type="predicted"/>
<feature type="region of interest" description="Disordered" evidence="1">
    <location>
        <begin position="97"/>
        <end position="119"/>
    </location>
</feature>
<keyword evidence="2" id="KW-0560">Oxidoreductase</keyword>
<organism evidence="2 3">
    <name type="scientific">Escherichia coli</name>
    <dbReference type="NCBI Taxonomy" id="562"/>
    <lineage>
        <taxon>Bacteria</taxon>
        <taxon>Pseudomonadati</taxon>
        <taxon>Pseudomonadota</taxon>
        <taxon>Gammaproteobacteria</taxon>
        <taxon>Enterobacterales</taxon>
        <taxon>Enterobacteriaceae</taxon>
        <taxon>Escherichia</taxon>
    </lineage>
</organism>
<evidence type="ECO:0000256" key="1">
    <source>
        <dbReference type="SAM" id="MobiDB-lite"/>
    </source>
</evidence>
<dbReference type="EC" id="1.7.99.4" evidence="2"/>
<name>A0A377E3X7_ECOLX</name>
<sequence>MAVERDYPATYERFTSLGPLMDKLGNGGKGISWNTQDEIDFLGKLNYTKRDGPAQGRPLIDTAIDASEVILALAPETNGHVAVKAWQALGEITGARTYPSGAAQRGREDSLSRYSGAAA</sequence>
<evidence type="ECO:0000313" key="3">
    <source>
        <dbReference type="Proteomes" id="UP000254088"/>
    </source>
</evidence>
<evidence type="ECO:0000313" key="2">
    <source>
        <dbReference type="EMBL" id="STM58257.1"/>
    </source>
</evidence>
<dbReference type="Gene3D" id="3.40.50.12440">
    <property type="match status" value="1"/>
</dbReference>
<reference evidence="2 3" key="1">
    <citation type="submission" date="2018-06" db="EMBL/GenBank/DDBJ databases">
        <authorList>
            <consortium name="Pathogen Informatics"/>
            <person name="Doyle S."/>
        </authorList>
    </citation>
    <scope>NUCLEOTIDE SEQUENCE [LARGE SCALE GENOMIC DNA]</scope>
    <source>
        <strain evidence="2 3">NCTC10429</strain>
    </source>
</reference>
<dbReference type="GO" id="GO:0016491">
    <property type="term" value="F:oxidoreductase activity"/>
    <property type="evidence" value="ECO:0007669"/>
    <property type="project" value="UniProtKB-KW"/>
</dbReference>
<accession>A0A377E3X7</accession>
<gene>
    <name evidence="2" type="primary">narZ_2</name>
    <name evidence="2" type="ORF">NCTC10429_04864</name>
</gene>
<dbReference type="AlphaFoldDB" id="A0A377E3X7"/>
<dbReference type="EMBL" id="UGEX01000003">
    <property type="protein sequence ID" value="STM58257.1"/>
    <property type="molecule type" value="Genomic_DNA"/>
</dbReference>
<dbReference type="Proteomes" id="UP000254088">
    <property type="component" value="Unassembled WGS sequence"/>
</dbReference>
<protein>
    <submittedName>
        <fullName evidence="2">Respiratory nitrate reductase 2 alpha chain</fullName>
        <ecNumber evidence="2">1.7.99.4</ecNumber>
    </submittedName>
</protein>
<dbReference type="SUPFAM" id="SSF53706">
    <property type="entry name" value="Formate dehydrogenase/DMSO reductase, domains 1-3"/>
    <property type="match status" value="1"/>
</dbReference>